<sequence>MKFMTLVKTSSTSKTTSPPPAELMNAIMALGMEAAAAGALLEQGGLLPIEHGATVRLADNTVDVIDGPFAETKEWVGGHAVYEVDSRQAAIDRASRFLELHKQFWPGWEGTVEVRQIMQ</sequence>
<dbReference type="Pfam" id="PF03795">
    <property type="entry name" value="YCII"/>
    <property type="match status" value="1"/>
</dbReference>
<evidence type="ECO:0000259" key="3">
    <source>
        <dbReference type="Pfam" id="PF03795"/>
    </source>
</evidence>
<evidence type="ECO:0000256" key="1">
    <source>
        <dbReference type="ARBA" id="ARBA00007689"/>
    </source>
</evidence>
<dbReference type="PANTHER" id="PTHR35174:SF1">
    <property type="entry name" value="BLL0086 PROTEIN"/>
    <property type="match status" value="1"/>
</dbReference>
<dbReference type="SUPFAM" id="SSF54909">
    <property type="entry name" value="Dimeric alpha+beta barrel"/>
    <property type="match status" value="1"/>
</dbReference>
<dbReference type="RefSeq" id="WP_212657792.1">
    <property type="nucleotide sequence ID" value="NZ_JAGXTP010000001.1"/>
</dbReference>
<dbReference type="Gene3D" id="3.30.70.1060">
    <property type="entry name" value="Dimeric alpha+beta barrel"/>
    <property type="match status" value="1"/>
</dbReference>
<dbReference type="InterPro" id="IPR011008">
    <property type="entry name" value="Dimeric_a/b-barrel"/>
</dbReference>
<dbReference type="EMBL" id="JAGXTP010000001">
    <property type="protein sequence ID" value="MBS3848230.1"/>
    <property type="molecule type" value="Genomic_DNA"/>
</dbReference>
<evidence type="ECO:0000313" key="4">
    <source>
        <dbReference type="EMBL" id="MBS3848230.1"/>
    </source>
</evidence>
<gene>
    <name evidence="4" type="ORF">KD146_05910</name>
</gene>
<dbReference type="InterPro" id="IPR005545">
    <property type="entry name" value="YCII"/>
</dbReference>
<evidence type="ECO:0000256" key="2">
    <source>
        <dbReference type="SAM" id="MobiDB-lite"/>
    </source>
</evidence>
<organism evidence="4 5">
    <name type="scientific">Devosia litorisediminis</name>
    <dbReference type="NCBI Taxonomy" id="2829817"/>
    <lineage>
        <taxon>Bacteria</taxon>
        <taxon>Pseudomonadati</taxon>
        <taxon>Pseudomonadota</taxon>
        <taxon>Alphaproteobacteria</taxon>
        <taxon>Hyphomicrobiales</taxon>
        <taxon>Devosiaceae</taxon>
        <taxon>Devosia</taxon>
    </lineage>
</organism>
<feature type="domain" description="YCII-related" evidence="3">
    <location>
        <begin position="1"/>
        <end position="96"/>
    </location>
</feature>
<proteinExistence type="inferred from homology"/>
<keyword evidence="5" id="KW-1185">Reference proteome</keyword>
<dbReference type="Proteomes" id="UP000678281">
    <property type="component" value="Unassembled WGS sequence"/>
</dbReference>
<comment type="caution">
    <text evidence="4">The sequence shown here is derived from an EMBL/GenBank/DDBJ whole genome shotgun (WGS) entry which is preliminary data.</text>
</comment>
<dbReference type="AlphaFoldDB" id="A0A942IDG7"/>
<feature type="region of interest" description="Disordered" evidence="2">
    <location>
        <begin position="1"/>
        <end position="20"/>
    </location>
</feature>
<name>A0A942IDG7_9HYPH</name>
<dbReference type="PANTHER" id="PTHR35174">
    <property type="entry name" value="BLL7171 PROTEIN-RELATED"/>
    <property type="match status" value="1"/>
</dbReference>
<evidence type="ECO:0000313" key="5">
    <source>
        <dbReference type="Proteomes" id="UP000678281"/>
    </source>
</evidence>
<protein>
    <recommendedName>
        <fullName evidence="3">YCII-related domain-containing protein</fullName>
    </recommendedName>
</protein>
<accession>A0A942IDG7</accession>
<comment type="similarity">
    <text evidence="1">Belongs to the YciI family.</text>
</comment>
<reference evidence="4" key="1">
    <citation type="submission" date="2021-04" db="EMBL/GenBank/DDBJ databases">
        <title>Devosia litorisediminis sp. nov., isolated from a sand dune.</title>
        <authorList>
            <person name="Park S."/>
            <person name="Yoon J.-H."/>
        </authorList>
    </citation>
    <scope>NUCLEOTIDE SEQUENCE</scope>
    <source>
        <strain evidence="4">BSSL-BM10</strain>
    </source>
</reference>